<evidence type="ECO:0000256" key="10">
    <source>
        <dbReference type="ARBA" id="ARBA00022825"/>
    </source>
</evidence>
<dbReference type="InterPro" id="IPR015366">
    <property type="entry name" value="S53_propep"/>
</dbReference>
<reference evidence="18 19" key="1">
    <citation type="journal article" date="2018" name="New Phytol.">
        <title>Comparative genomics and transcriptomics depict ericoid mycorrhizal fungi as versatile saprotrophs and plant mutualists.</title>
        <authorList>
            <person name="Martino E."/>
            <person name="Morin E."/>
            <person name="Grelet G.A."/>
            <person name="Kuo A."/>
            <person name="Kohler A."/>
            <person name="Daghino S."/>
            <person name="Barry K.W."/>
            <person name="Cichocki N."/>
            <person name="Clum A."/>
            <person name="Dockter R.B."/>
            <person name="Hainaut M."/>
            <person name="Kuo R.C."/>
            <person name="LaButti K."/>
            <person name="Lindahl B.D."/>
            <person name="Lindquist E.A."/>
            <person name="Lipzen A."/>
            <person name="Khouja H.R."/>
            <person name="Magnuson J."/>
            <person name="Murat C."/>
            <person name="Ohm R.A."/>
            <person name="Singer S.W."/>
            <person name="Spatafora J.W."/>
            <person name="Wang M."/>
            <person name="Veneault-Fourrey C."/>
            <person name="Henrissat B."/>
            <person name="Grigoriev I.V."/>
            <person name="Martin F.M."/>
            <person name="Perotto S."/>
        </authorList>
    </citation>
    <scope>NUCLEOTIDE SEQUENCE [LARGE SCALE GENOMIC DNA]</scope>
    <source>
        <strain evidence="18 19">ATCC 22711</strain>
    </source>
</reference>
<dbReference type="PANTHER" id="PTHR14218">
    <property type="entry name" value="PROTEASE S8 TRIPEPTIDYL PEPTIDASE I CLN2"/>
    <property type="match status" value="1"/>
</dbReference>
<dbReference type="CDD" id="cd11377">
    <property type="entry name" value="Pro-peptidase_S53"/>
    <property type="match status" value="1"/>
</dbReference>
<keyword evidence="10 15" id="KW-0720">Serine protease</keyword>
<dbReference type="InterPro" id="IPR030400">
    <property type="entry name" value="Sedolisin_dom"/>
</dbReference>
<feature type="active site" description="Charge relay system" evidence="15">
    <location>
        <position position="311"/>
    </location>
</feature>
<dbReference type="GO" id="GO:0046872">
    <property type="term" value="F:metal ion binding"/>
    <property type="evidence" value="ECO:0007669"/>
    <property type="project" value="UniProtKB-UniRule"/>
</dbReference>
<keyword evidence="14" id="KW-0325">Glycoprotein</keyword>
<dbReference type="SUPFAM" id="SSF54897">
    <property type="entry name" value="Protease propeptides/inhibitors"/>
    <property type="match status" value="1"/>
</dbReference>
<dbReference type="GO" id="GO:0006508">
    <property type="term" value="P:proteolysis"/>
    <property type="evidence" value="ECO:0007669"/>
    <property type="project" value="UniProtKB-KW"/>
</dbReference>
<dbReference type="InterPro" id="IPR050819">
    <property type="entry name" value="Tripeptidyl-peptidase_I"/>
</dbReference>
<comment type="catalytic activity">
    <reaction evidence="1">
        <text>Release of an N-terminal tripeptide from a polypeptide.</text>
        <dbReference type="EC" id="3.4.14.10"/>
    </reaction>
</comment>
<gene>
    <name evidence="18" type="ORF">M430DRAFT_143155</name>
</gene>
<dbReference type="SMART" id="SM00944">
    <property type="entry name" value="Pro-kuma_activ"/>
    <property type="match status" value="1"/>
</dbReference>
<evidence type="ECO:0000259" key="17">
    <source>
        <dbReference type="PROSITE" id="PS51695"/>
    </source>
</evidence>
<evidence type="ECO:0000256" key="12">
    <source>
        <dbReference type="ARBA" id="ARBA00023026"/>
    </source>
</evidence>
<keyword evidence="6 15" id="KW-0645">Protease</keyword>
<protein>
    <recommendedName>
        <fullName evidence="4">tripeptidyl-peptidase II</fullName>
        <ecNumber evidence="4">3.4.14.10</ecNumber>
    </recommendedName>
</protein>
<evidence type="ECO:0000256" key="3">
    <source>
        <dbReference type="ARBA" id="ARBA00004239"/>
    </source>
</evidence>
<evidence type="ECO:0000256" key="1">
    <source>
        <dbReference type="ARBA" id="ARBA00001910"/>
    </source>
</evidence>
<dbReference type="OrthoDB" id="409122at2759"/>
<dbReference type="GeneID" id="36570884"/>
<accession>A0A2T3AVW4</accession>
<evidence type="ECO:0000256" key="7">
    <source>
        <dbReference type="ARBA" id="ARBA00022723"/>
    </source>
</evidence>
<evidence type="ECO:0000256" key="2">
    <source>
        <dbReference type="ARBA" id="ARBA00002451"/>
    </source>
</evidence>
<evidence type="ECO:0000256" key="8">
    <source>
        <dbReference type="ARBA" id="ARBA00022729"/>
    </source>
</evidence>
<feature type="signal peptide" evidence="16">
    <location>
        <begin position="1"/>
        <end position="22"/>
    </location>
</feature>
<dbReference type="InterPro" id="IPR036852">
    <property type="entry name" value="Peptidase_S8/S53_dom_sf"/>
</dbReference>
<dbReference type="PROSITE" id="PS51695">
    <property type="entry name" value="SEDOLISIN"/>
    <property type="match status" value="1"/>
</dbReference>
<evidence type="ECO:0000256" key="9">
    <source>
        <dbReference type="ARBA" id="ARBA00022801"/>
    </source>
</evidence>
<evidence type="ECO:0000256" key="4">
    <source>
        <dbReference type="ARBA" id="ARBA00012462"/>
    </source>
</evidence>
<feature type="binding site" evidence="15">
    <location>
        <position position="572"/>
    </location>
    <ligand>
        <name>Ca(2+)</name>
        <dbReference type="ChEBI" id="CHEBI:29108"/>
    </ligand>
</feature>
<dbReference type="EMBL" id="KZ679014">
    <property type="protein sequence ID" value="PSS12808.1"/>
    <property type="molecule type" value="Genomic_DNA"/>
</dbReference>
<keyword evidence="8 16" id="KW-0732">Signal</keyword>
<feature type="domain" description="Peptidase S53" evidence="17">
    <location>
        <begin position="226"/>
        <end position="612"/>
    </location>
</feature>
<name>A0A2T3AVW4_AMORE</name>
<proteinExistence type="predicted"/>
<keyword evidence="5" id="KW-0964">Secreted</keyword>
<evidence type="ECO:0000256" key="6">
    <source>
        <dbReference type="ARBA" id="ARBA00022670"/>
    </source>
</evidence>
<keyword evidence="19" id="KW-1185">Reference proteome</keyword>
<dbReference type="Pfam" id="PF00082">
    <property type="entry name" value="Peptidase_S8"/>
    <property type="match status" value="1"/>
</dbReference>
<evidence type="ECO:0000256" key="15">
    <source>
        <dbReference type="PROSITE-ProRule" id="PRU01032"/>
    </source>
</evidence>
<dbReference type="FunFam" id="3.40.50.200:FF:000015">
    <property type="entry name" value="Tripeptidyl peptidase A"/>
    <property type="match status" value="1"/>
</dbReference>
<evidence type="ECO:0000256" key="13">
    <source>
        <dbReference type="ARBA" id="ARBA00023145"/>
    </source>
</evidence>
<dbReference type="GO" id="GO:0008240">
    <property type="term" value="F:tripeptidyl-peptidase activity"/>
    <property type="evidence" value="ECO:0007669"/>
    <property type="project" value="UniProtKB-EC"/>
</dbReference>
<dbReference type="SUPFAM" id="SSF52743">
    <property type="entry name" value="Subtilisin-like"/>
    <property type="match status" value="1"/>
</dbReference>
<dbReference type="CDD" id="cd04056">
    <property type="entry name" value="Peptidases_S53"/>
    <property type="match status" value="1"/>
</dbReference>
<dbReference type="GO" id="GO:0004252">
    <property type="term" value="F:serine-type endopeptidase activity"/>
    <property type="evidence" value="ECO:0007669"/>
    <property type="project" value="UniProtKB-UniRule"/>
</dbReference>
<feature type="active site" description="Charge relay system" evidence="15">
    <location>
        <position position="315"/>
    </location>
</feature>
<feature type="binding site" evidence="15">
    <location>
        <position position="590"/>
    </location>
    <ligand>
        <name>Ca(2+)</name>
        <dbReference type="ChEBI" id="CHEBI:29108"/>
    </ligand>
</feature>
<evidence type="ECO:0000256" key="11">
    <source>
        <dbReference type="ARBA" id="ARBA00022837"/>
    </source>
</evidence>
<evidence type="ECO:0000256" key="16">
    <source>
        <dbReference type="SAM" id="SignalP"/>
    </source>
</evidence>
<keyword evidence="13" id="KW-0865">Zymogen</keyword>
<dbReference type="RefSeq" id="XP_024718799.1">
    <property type="nucleotide sequence ID" value="XM_024862803.1"/>
</dbReference>
<keyword evidence="12" id="KW-0843">Virulence</keyword>
<dbReference type="Gene3D" id="3.40.50.200">
    <property type="entry name" value="Peptidase S8/S53 domain"/>
    <property type="match status" value="1"/>
</dbReference>
<evidence type="ECO:0000313" key="19">
    <source>
        <dbReference type="Proteomes" id="UP000241818"/>
    </source>
</evidence>
<dbReference type="EC" id="3.4.14.10" evidence="4"/>
<comment type="function">
    <text evidence="2">Secreted tripeptidyl-peptidase which degrades proteins at acidic pHs and is involved in virulence.</text>
</comment>
<keyword evidence="7 15" id="KW-0479">Metal-binding</keyword>
<evidence type="ECO:0000313" key="18">
    <source>
        <dbReference type="EMBL" id="PSS12808.1"/>
    </source>
</evidence>
<dbReference type="Proteomes" id="UP000241818">
    <property type="component" value="Unassembled WGS sequence"/>
</dbReference>
<feature type="binding site" evidence="15">
    <location>
        <position position="571"/>
    </location>
    <ligand>
        <name>Ca(2+)</name>
        <dbReference type="ChEBI" id="CHEBI:29108"/>
    </ligand>
</feature>
<dbReference type="PANTHER" id="PTHR14218:SF39">
    <property type="entry name" value="PEPTIDASE S53 DOMAIN-CONTAINING PROTEIN"/>
    <property type="match status" value="1"/>
</dbReference>
<dbReference type="InParanoid" id="A0A2T3AVW4"/>
<feature type="active site" description="Charge relay system" evidence="15">
    <location>
        <position position="529"/>
    </location>
</feature>
<dbReference type="Pfam" id="PF09286">
    <property type="entry name" value="Pro-kuma_activ"/>
    <property type="match status" value="1"/>
</dbReference>
<feature type="chain" id="PRO_5015711526" description="tripeptidyl-peptidase II" evidence="16">
    <location>
        <begin position="23"/>
        <end position="637"/>
    </location>
</feature>
<keyword evidence="9 15" id="KW-0378">Hydrolase</keyword>
<dbReference type="GO" id="GO:0005576">
    <property type="term" value="C:extracellular region"/>
    <property type="evidence" value="ECO:0007669"/>
    <property type="project" value="UniProtKB-SubCell"/>
</dbReference>
<evidence type="ECO:0000256" key="14">
    <source>
        <dbReference type="ARBA" id="ARBA00023180"/>
    </source>
</evidence>
<dbReference type="STRING" id="857342.A0A2T3AVW4"/>
<comment type="cofactor">
    <cofactor evidence="15">
        <name>Ca(2+)</name>
        <dbReference type="ChEBI" id="CHEBI:29108"/>
    </cofactor>
    <text evidence="15">Binds 1 Ca(2+) ion per subunit.</text>
</comment>
<dbReference type="InterPro" id="IPR000209">
    <property type="entry name" value="Peptidase_S8/S53_dom"/>
</dbReference>
<sequence length="637" mass="69284">MMPSITCIAMMAMLVCTTSITASDLRIRSPYAVKDSHRVPRQWTRLGPAPAQHLVQLQIGLKQSNFNELERHLYEVSDPSHRRYGQHLSAAEVNELVKPSEEALKNVHDWLLDNGIETESLEYSSAKDWIQVTLPIESVERLLDTHYSVFKHADGTRLIRTPQWSLPLDLHEHIEVIQPTNSFFRARPKRSTLKDSSVDFHFSQSDLNALKSSNDPPLDKACNSTAVTPLCLRKLYGTLDYTVQSSNSNQIALTNYLGEANNRSDVAIFLQQFRPEAAGAAYNFTVQVIADGDDQQTPNNATQLTAGKDTEGNLDAETILAMTWPTPLTAYNTGGSPPYTPDALTVNNTNEPYLTWLQYILAQKDIPQVISTSYSDDEQTVPYSYAVSVCKGFAQLGARGISVLFASGDNGVGAAGDCFTNDGKNTTSFLPVFPASCPYVTAVGATRNINPEIVAFDASNKFSSGGGFSNYFPRPSYQDPIVPPYLTTLPSQLHTLYNASGRGYPDISAQGYHFLTIWNGTITPLDGTSAATPTAASVISLVNDALLAAGKPVLGFLNPWLYKVGYKAFRDVVNGSAVGCGMAGFPAGVGWDAASGFGTPYFPDLHAVALNSSSFRLSPNLYTLSITILVLCIMVGL</sequence>
<dbReference type="AlphaFoldDB" id="A0A2T3AVW4"/>
<keyword evidence="11 15" id="KW-0106">Calcium</keyword>
<comment type="subcellular location">
    <subcellularLocation>
        <location evidence="3">Secreted</location>
        <location evidence="3">Extracellular space</location>
    </subcellularLocation>
</comment>
<evidence type="ECO:0000256" key="5">
    <source>
        <dbReference type="ARBA" id="ARBA00022525"/>
    </source>
</evidence>
<organism evidence="18 19">
    <name type="scientific">Amorphotheca resinae ATCC 22711</name>
    <dbReference type="NCBI Taxonomy" id="857342"/>
    <lineage>
        <taxon>Eukaryota</taxon>
        <taxon>Fungi</taxon>
        <taxon>Dikarya</taxon>
        <taxon>Ascomycota</taxon>
        <taxon>Pezizomycotina</taxon>
        <taxon>Leotiomycetes</taxon>
        <taxon>Helotiales</taxon>
        <taxon>Amorphothecaceae</taxon>
        <taxon>Amorphotheca</taxon>
    </lineage>
</organism>
<feature type="binding site" evidence="15">
    <location>
        <position position="592"/>
    </location>
    <ligand>
        <name>Ca(2+)</name>
        <dbReference type="ChEBI" id="CHEBI:29108"/>
    </ligand>
</feature>